<dbReference type="HOGENOM" id="CLU_2637513_0_0_1"/>
<keyword evidence="1" id="KW-0472">Membrane</keyword>
<keyword evidence="1" id="KW-1133">Transmembrane helix</keyword>
<proteinExistence type="predicted"/>
<organism evidence="2 3">
    <name type="scientific">Ajellomyces capsulatus (strain H143)</name>
    <name type="common">Darling's disease fungus</name>
    <name type="synonym">Histoplasma capsulatum</name>
    <dbReference type="NCBI Taxonomy" id="544712"/>
    <lineage>
        <taxon>Eukaryota</taxon>
        <taxon>Fungi</taxon>
        <taxon>Dikarya</taxon>
        <taxon>Ascomycota</taxon>
        <taxon>Pezizomycotina</taxon>
        <taxon>Eurotiomycetes</taxon>
        <taxon>Eurotiomycetidae</taxon>
        <taxon>Onygenales</taxon>
        <taxon>Ajellomycetaceae</taxon>
        <taxon>Histoplasma</taxon>
    </lineage>
</organism>
<dbReference type="Proteomes" id="UP000002624">
    <property type="component" value="Unassembled WGS sequence"/>
</dbReference>
<name>C6HFG1_AJECH</name>
<reference evidence="3" key="1">
    <citation type="submission" date="2009-05" db="EMBL/GenBank/DDBJ databases">
        <title>The genome sequence of Ajellomyces capsulatus strain H143.</title>
        <authorList>
            <person name="Champion M."/>
            <person name="Cuomo C.A."/>
            <person name="Ma L.-J."/>
            <person name="Henn M.R."/>
            <person name="Sil A."/>
            <person name="Goldman B."/>
            <person name="Young S.K."/>
            <person name="Kodira C.D."/>
            <person name="Zeng Q."/>
            <person name="Koehrsen M."/>
            <person name="Alvarado L."/>
            <person name="Berlin A.M."/>
            <person name="Borenstein D."/>
            <person name="Chen Z."/>
            <person name="Engels R."/>
            <person name="Freedman E."/>
            <person name="Gellesch M."/>
            <person name="Goldberg J."/>
            <person name="Griggs A."/>
            <person name="Gujja S."/>
            <person name="Heiman D.I."/>
            <person name="Hepburn T.A."/>
            <person name="Howarth C."/>
            <person name="Jen D."/>
            <person name="Larson L."/>
            <person name="Lewis B."/>
            <person name="Mehta T."/>
            <person name="Park D."/>
            <person name="Pearson M."/>
            <person name="Roberts A."/>
            <person name="Saif S."/>
            <person name="Shea T.D."/>
            <person name="Shenoy N."/>
            <person name="Sisk P."/>
            <person name="Stolte C."/>
            <person name="Sykes S."/>
            <person name="Walk T."/>
            <person name="White J."/>
            <person name="Yandava C."/>
            <person name="Klein B."/>
            <person name="McEwen J.G."/>
            <person name="Puccia R."/>
            <person name="Goldman G.H."/>
            <person name="Felipe M.S."/>
            <person name="Nino-Vega G."/>
            <person name="San-Blas G."/>
            <person name="Taylor J.W."/>
            <person name="Mendoza L."/>
            <person name="Galagan J.E."/>
            <person name="Nusbaum C."/>
            <person name="Birren B.W."/>
        </authorList>
    </citation>
    <scope>NUCLEOTIDE SEQUENCE [LARGE SCALE GENOMIC DNA]</scope>
    <source>
        <strain evidence="3">H143</strain>
    </source>
</reference>
<feature type="transmembrane region" description="Helical" evidence="1">
    <location>
        <begin position="44"/>
        <end position="61"/>
    </location>
</feature>
<evidence type="ECO:0000313" key="2">
    <source>
        <dbReference type="EMBL" id="EER41038.1"/>
    </source>
</evidence>
<evidence type="ECO:0000313" key="3">
    <source>
        <dbReference type="Proteomes" id="UP000002624"/>
    </source>
</evidence>
<evidence type="ECO:0000256" key="1">
    <source>
        <dbReference type="SAM" id="Phobius"/>
    </source>
</evidence>
<gene>
    <name evidence="2" type="ORF">HCDG_04684</name>
</gene>
<keyword evidence="1" id="KW-0812">Transmembrane</keyword>
<sequence length="77" mass="8357">MASVISPSQLRAISNSLAAIDDLTPAQRIAVRQAFGEGYNKQNIFLTAFSGVSVLASLLIWEKKPRRVGEQQQAANL</sequence>
<protein>
    <submittedName>
        <fullName evidence="2">MFS multidrug transporter</fullName>
    </submittedName>
</protein>
<dbReference type="STRING" id="544712.C6HFG1"/>
<accession>C6HFG1</accession>
<dbReference type="AlphaFoldDB" id="C6HFG1"/>
<dbReference type="EMBL" id="GG692424">
    <property type="protein sequence ID" value="EER41038.1"/>
    <property type="molecule type" value="Genomic_DNA"/>
</dbReference>
<dbReference type="VEuPathDB" id="FungiDB:HCDG_04684"/>